<feature type="signal peptide" evidence="1">
    <location>
        <begin position="1"/>
        <end position="20"/>
    </location>
</feature>
<reference evidence="3" key="1">
    <citation type="submission" date="2019-08" db="EMBL/GenBank/DDBJ databases">
        <title>Limnoglobus roseus gen. nov., sp. nov., a novel freshwater planctomycete with a giant genome from the family Gemmataceae.</title>
        <authorList>
            <person name="Kulichevskaya I.S."/>
            <person name="Naumoff D.G."/>
            <person name="Miroshnikov K."/>
            <person name="Ivanova A."/>
            <person name="Philippov D.A."/>
            <person name="Hakobyan A."/>
            <person name="Rijpstra I.C."/>
            <person name="Sinninghe Damste J.S."/>
            <person name="Liesack W."/>
            <person name="Dedysh S.N."/>
        </authorList>
    </citation>
    <scope>NUCLEOTIDE SEQUENCE [LARGE SCALE GENOMIC DNA]</scope>
    <source>
        <strain evidence="3">PX52</strain>
    </source>
</reference>
<evidence type="ECO:0000313" key="3">
    <source>
        <dbReference type="Proteomes" id="UP000324974"/>
    </source>
</evidence>
<accession>A0A5C1A6Z0</accession>
<evidence type="ECO:0000313" key="2">
    <source>
        <dbReference type="EMBL" id="QEL14961.1"/>
    </source>
</evidence>
<proteinExistence type="predicted"/>
<name>A0A5C1A6Z0_9BACT</name>
<evidence type="ECO:0000256" key="1">
    <source>
        <dbReference type="SAM" id="SignalP"/>
    </source>
</evidence>
<keyword evidence="1" id="KW-0732">Signal</keyword>
<dbReference type="RefSeq" id="WP_149109815.1">
    <property type="nucleotide sequence ID" value="NZ_CP042425.1"/>
</dbReference>
<dbReference type="AlphaFoldDB" id="A0A5C1A6Z0"/>
<evidence type="ECO:0008006" key="4">
    <source>
        <dbReference type="Google" id="ProtNLM"/>
    </source>
</evidence>
<organism evidence="2 3">
    <name type="scientific">Limnoglobus roseus</name>
    <dbReference type="NCBI Taxonomy" id="2598579"/>
    <lineage>
        <taxon>Bacteria</taxon>
        <taxon>Pseudomonadati</taxon>
        <taxon>Planctomycetota</taxon>
        <taxon>Planctomycetia</taxon>
        <taxon>Gemmatales</taxon>
        <taxon>Gemmataceae</taxon>
        <taxon>Limnoglobus</taxon>
    </lineage>
</organism>
<dbReference type="EMBL" id="CP042425">
    <property type="protein sequence ID" value="QEL14961.1"/>
    <property type="molecule type" value="Genomic_DNA"/>
</dbReference>
<dbReference type="KEGG" id="lrs:PX52LOC_01864"/>
<gene>
    <name evidence="2" type="ORF">PX52LOC_01864</name>
</gene>
<dbReference type="Proteomes" id="UP000324974">
    <property type="component" value="Chromosome"/>
</dbReference>
<dbReference type="OrthoDB" id="290534at2"/>
<protein>
    <recommendedName>
        <fullName evidence="4">Exosortase system-associated protein, TIGR04073 family</fullName>
    </recommendedName>
</protein>
<sequence length="128" mass="13281">MRTGILAAVALMAMAGTAAAQQPFVYKPIDTSKLVVQPANAVANVTGATTAGTISTIGATVANTIENNGFVRTFNNLLGRRATPTAPQSGFSALPQAGSYQSLQYPNTFTPRMPIGSTYGQSVNFPKN</sequence>
<keyword evidence="3" id="KW-1185">Reference proteome</keyword>
<feature type="chain" id="PRO_5023137040" description="Exosortase system-associated protein, TIGR04073 family" evidence="1">
    <location>
        <begin position="21"/>
        <end position="128"/>
    </location>
</feature>